<evidence type="ECO:0000256" key="1">
    <source>
        <dbReference type="SAM" id="MobiDB-lite"/>
    </source>
</evidence>
<protein>
    <submittedName>
        <fullName evidence="2">Uncharacterized protein</fullName>
    </submittedName>
</protein>
<sequence>MASRRLENLCKHLNKSPSASFATIVREDCIGEMENRVVDDDMETPQSEDQNSRSNKTHSHPVFKYRYTRTPIKIVFTDTSAADERYGGSGDKAIIEGELIKADTNTKSVIIFMHPSGIQNLLPMPNAMARAGLHVVTCTSRYPNNDSCLVMEKVVLDLGACIRHMKEKFGYQKVLLAGWSGGGSLSSFYQAQAESPTITHTPAGDLVDLTNANLIPGDGLLIMAAHISRAKIFTEWLDPAVLDENDPSKRDVELDLYDPNNPNVPPFSPEYVKRFREAQIARNRRITKWAENQLENINEDYESVKVGWKQNKRDQAFLVSCTQADIRRIDTSIDPNGRSPTQLSDLAAENHSPVGLARFTTLRSWLSQWSYDKSNADGPKSLAKITVPVMVVANEADHLVPLSHPEAMYKAVKHDRKKFHLVKGATHYYFGQNDLMASAVKEVMIWLCDQGLLESAFLSA</sequence>
<dbReference type="AlphaFoldDB" id="A0A7S3LQ47"/>
<dbReference type="InterPro" id="IPR029058">
    <property type="entry name" value="AB_hydrolase_fold"/>
</dbReference>
<dbReference type="Gene3D" id="3.40.50.1820">
    <property type="entry name" value="alpha/beta hydrolase"/>
    <property type="match status" value="2"/>
</dbReference>
<accession>A0A7S3LQ47</accession>
<name>A0A7S3LQ47_9STRA</name>
<reference evidence="2" key="1">
    <citation type="submission" date="2021-01" db="EMBL/GenBank/DDBJ databases">
        <authorList>
            <person name="Corre E."/>
            <person name="Pelletier E."/>
            <person name="Niang G."/>
            <person name="Scheremetjew M."/>
            <person name="Finn R."/>
            <person name="Kale V."/>
            <person name="Holt S."/>
            <person name="Cochrane G."/>
            <person name="Meng A."/>
            <person name="Brown T."/>
            <person name="Cohen L."/>
        </authorList>
    </citation>
    <scope>NUCLEOTIDE SEQUENCE</scope>
    <source>
        <strain evidence="2">GSBS06</strain>
    </source>
</reference>
<dbReference type="SUPFAM" id="SSF53474">
    <property type="entry name" value="alpha/beta-Hydrolases"/>
    <property type="match status" value="1"/>
</dbReference>
<dbReference type="EMBL" id="HBIN01010905">
    <property type="protein sequence ID" value="CAE0437917.1"/>
    <property type="molecule type" value="Transcribed_RNA"/>
</dbReference>
<gene>
    <name evidence="2" type="ORF">ASTO00021_LOCUS8170</name>
</gene>
<evidence type="ECO:0000313" key="2">
    <source>
        <dbReference type="EMBL" id="CAE0437917.1"/>
    </source>
</evidence>
<feature type="region of interest" description="Disordered" evidence="1">
    <location>
        <begin position="36"/>
        <end position="61"/>
    </location>
</feature>
<proteinExistence type="predicted"/>
<organism evidence="2">
    <name type="scientific">Aplanochytrium stocchinoi</name>
    <dbReference type="NCBI Taxonomy" id="215587"/>
    <lineage>
        <taxon>Eukaryota</taxon>
        <taxon>Sar</taxon>
        <taxon>Stramenopiles</taxon>
        <taxon>Bigyra</taxon>
        <taxon>Labyrinthulomycetes</taxon>
        <taxon>Thraustochytrida</taxon>
        <taxon>Thraustochytriidae</taxon>
        <taxon>Aplanochytrium</taxon>
    </lineage>
</organism>
<feature type="compositionally biased region" description="Polar residues" evidence="1">
    <location>
        <begin position="44"/>
        <end position="54"/>
    </location>
</feature>